<organism evidence="2 3">
    <name type="scientific">Vibrio ishigakensis</name>
    <dbReference type="NCBI Taxonomy" id="1481914"/>
    <lineage>
        <taxon>Bacteria</taxon>
        <taxon>Pseudomonadati</taxon>
        <taxon>Pseudomonadota</taxon>
        <taxon>Gammaproteobacteria</taxon>
        <taxon>Vibrionales</taxon>
        <taxon>Vibrionaceae</taxon>
        <taxon>Vibrio</taxon>
    </lineage>
</organism>
<dbReference type="AlphaFoldDB" id="A0A0B8NYI3"/>
<accession>A0A0B8NYI3</accession>
<dbReference type="Proteomes" id="UP000031671">
    <property type="component" value="Unassembled WGS sequence"/>
</dbReference>
<evidence type="ECO:0000313" key="2">
    <source>
        <dbReference type="EMBL" id="GAM59011.1"/>
    </source>
</evidence>
<keyword evidence="1" id="KW-0732">Signal</keyword>
<name>A0A0B8NYI3_9VIBR</name>
<sequence length="104" mass="11301">MSLKNKTALTFIVAAVMSTSTFARDTSQTANEQTALPEAGIGLTAGADSLPNFTFKKHKKVERVDNTAQIIDPNHDDLPGAIGWSVPVDSLPDFHLKHKNKVDR</sequence>
<feature type="chain" id="PRO_5002136598" description="WxL domain-containing protein" evidence="1">
    <location>
        <begin position="24"/>
        <end position="104"/>
    </location>
</feature>
<dbReference type="RefSeq" id="WP_261836019.1">
    <property type="nucleotide sequence ID" value="NZ_AP024882.1"/>
</dbReference>
<proteinExistence type="predicted"/>
<evidence type="ECO:0000256" key="1">
    <source>
        <dbReference type="SAM" id="SignalP"/>
    </source>
</evidence>
<reference evidence="2 3" key="2">
    <citation type="submission" date="2015-01" db="EMBL/GenBank/DDBJ databases">
        <authorList>
            <consortium name="NBRP consortium"/>
            <person name="Sawabe T."/>
            <person name="Meirelles P."/>
            <person name="Feng G."/>
            <person name="Sayaka M."/>
            <person name="Hattori M."/>
            <person name="Ohkuma M."/>
        </authorList>
    </citation>
    <scope>NUCLEOTIDE SEQUENCE [LARGE SCALE GENOMIC DNA]</scope>
    <source>
        <strain evidence="3">JCM 19231</strain>
    </source>
</reference>
<protein>
    <recommendedName>
        <fullName evidence="4">WxL domain-containing protein</fullName>
    </recommendedName>
</protein>
<feature type="signal peptide" evidence="1">
    <location>
        <begin position="1"/>
        <end position="23"/>
    </location>
</feature>
<dbReference type="EMBL" id="BBRZ01000118">
    <property type="protein sequence ID" value="GAM59011.1"/>
    <property type="molecule type" value="Genomic_DNA"/>
</dbReference>
<evidence type="ECO:0008006" key="4">
    <source>
        <dbReference type="Google" id="ProtNLM"/>
    </source>
</evidence>
<evidence type="ECO:0000313" key="3">
    <source>
        <dbReference type="Proteomes" id="UP000031671"/>
    </source>
</evidence>
<keyword evidence="3" id="KW-1185">Reference proteome</keyword>
<gene>
    <name evidence="2" type="ORF">JCM19231_2146</name>
</gene>
<reference evidence="2 3" key="1">
    <citation type="submission" date="2015-01" db="EMBL/GenBank/DDBJ databases">
        <title>Vibrio sp. C1 JCM 19231 whole genome shotgun sequence.</title>
        <authorList>
            <person name="Sawabe T."/>
            <person name="Meirelles P."/>
            <person name="Feng G."/>
            <person name="Sayaka M."/>
            <person name="Hattori M."/>
            <person name="Ohkuma M."/>
        </authorList>
    </citation>
    <scope>NUCLEOTIDE SEQUENCE [LARGE SCALE GENOMIC DNA]</scope>
    <source>
        <strain evidence="3">JCM 19231</strain>
    </source>
</reference>
<comment type="caution">
    <text evidence="2">The sequence shown here is derived from an EMBL/GenBank/DDBJ whole genome shotgun (WGS) entry which is preliminary data.</text>
</comment>